<dbReference type="Gramene" id="EFJ18682">
    <property type="protein sequence ID" value="EFJ18682"/>
    <property type="gene ID" value="SELMODRAFT_444489"/>
</dbReference>
<feature type="region of interest" description="Disordered" evidence="1">
    <location>
        <begin position="243"/>
        <end position="283"/>
    </location>
</feature>
<evidence type="ECO:0000313" key="3">
    <source>
        <dbReference type="Proteomes" id="UP000001514"/>
    </source>
</evidence>
<feature type="compositionally biased region" description="Basic and acidic residues" evidence="1">
    <location>
        <begin position="252"/>
        <end position="265"/>
    </location>
</feature>
<keyword evidence="3" id="KW-1185">Reference proteome</keyword>
<feature type="compositionally biased region" description="Polar residues" evidence="1">
    <location>
        <begin position="266"/>
        <end position="283"/>
    </location>
</feature>
<dbReference type="FunCoup" id="D8SA28">
    <property type="interactions" value="901"/>
</dbReference>
<evidence type="ECO:0000313" key="2">
    <source>
        <dbReference type="EMBL" id="EFJ18682.1"/>
    </source>
</evidence>
<dbReference type="STRING" id="88036.D8SA28"/>
<dbReference type="AlphaFoldDB" id="D8SA28"/>
<protein>
    <recommendedName>
        <fullName evidence="4">J domain-containing protein</fullName>
    </recommendedName>
</protein>
<accession>D8SA28</accession>
<gene>
    <name evidence="2" type="ORF">SELMODRAFT_444489</name>
</gene>
<feature type="region of interest" description="Disordered" evidence="1">
    <location>
        <begin position="1"/>
        <end position="37"/>
    </location>
</feature>
<evidence type="ECO:0008006" key="4">
    <source>
        <dbReference type="Google" id="ProtNLM"/>
    </source>
</evidence>
<feature type="region of interest" description="Disordered" evidence="1">
    <location>
        <begin position="203"/>
        <end position="227"/>
    </location>
</feature>
<sequence>MATHGPEALFGGFRGADGSRLRRMMDSSSSQRPVRPLRKRGIRVVVLDEDKNAGREKFACSDEEEDDDCKITGCWLPPKRRQSKRVGAKRPVKWNSAVSDHTATTTTTTTVDLSDCEVEIGAHSDIRKRWEEAAEKRKRYQSFPKAGKAGDGVSGAPSERKHSSGDESASTSRWNINESDDVHVQSMFHDQVEPEVVFKEHRHTKKQGAANGTSGVYQAKGEPSSGNKNLFSREFKEELRRCQSPFSNGFGDTRRTPPLKKDHGTNSETATQSLAENCTPSSDIVTDKCGASEFIADREKVKESDEFKKADEEEWQRRQEELQKQAQEAQRLKKRKKAEAERQLAMESRQKQRVEQIRENQIQEMKNNGIKELMRGQIQSELERKVAGCLDMATVLHRLGIAVEGGVQCTPEQACLLSFARKVNAAYKKAILRFHPDRAAATANNDPRRQVEAEETFKLITKMKTSLQLVPASLKPRSARNLSLSLSAGFECQRFVAGSSFTFIRLKGKWGWPQISMQSMTLSIWADLLFLLCASKGERERTNERMNERCSRLGNRVNAAAGGRLVISRSRSLAVKEVWKSPKQWSKVMFGKGIIGGAQSK</sequence>
<name>D8SA28_SELML</name>
<dbReference type="InterPro" id="IPR036869">
    <property type="entry name" value="J_dom_sf"/>
</dbReference>
<dbReference type="KEGG" id="smo:SELMODRAFT_444489"/>
<feature type="region of interest" description="Disordered" evidence="1">
    <location>
        <begin position="138"/>
        <end position="174"/>
    </location>
</feature>
<dbReference type="SUPFAM" id="SSF46565">
    <property type="entry name" value="Chaperone J-domain"/>
    <property type="match status" value="1"/>
</dbReference>
<feature type="compositionally biased region" description="Basic and acidic residues" evidence="1">
    <location>
        <begin position="338"/>
        <end position="352"/>
    </location>
</feature>
<dbReference type="PANTHER" id="PTHR36335:SF1">
    <property type="entry name" value="CHAPERONE DNAJ-DOMAIN SUPERFAMILY PROTEIN"/>
    <property type="match status" value="1"/>
</dbReference>
<evidence type="ECO:0000256" key="1">
    <source>
        <dbReference type="SAM" id="MobiDB-lite"/>
    </source>
</evidence>
<proteinExistence type="predicted"/>
<dbReference type="Proteomes" id="UP000001514">
    <property type="component" value="Unassembled WGS sequence"/>
</dbReference>
<dbReference type="InParanoid" id="D8SA28"/>
<reference evidence="2 3" key="1">
    <citation type="journal article" date="2011" name="Science">
        <title>The Selaginella genome identifies genetic changes associated with the evolution of vascular plants.</title>
        <authorList>
            <person name="Banks J.A."/>
            <person name="Nishiyama T."/>
            <person name="Hasebe M."/>
            <person name="Bowman J.L."/>
            <person name="Gribskov M."/>
            <person name="dePamphilis C."/>
            <person name="Albert V.A."/>
            <person name="Aono N."/>
            <person name="Aoyama T."/>
            <person name="Ambrose B.A."/>
            <person name="Ashton N.W."/>
            <person name="Axtell M.J."/>
            <person name="Barker E."/>
            <person name="Barker M.S."/>
            <person name="Bennetzen J.L."/>
            <person name="Bonawitz N.D."/>
            <person name="Chapple C."/>
            <person name="Cheng C."/>
            <person name="Correa L.G."/>
            <person name="Dacre M."/>
            <person name="DeBarry J."/>
            <person name="Dreyer I."/>
            <person name="Elias M."/>
            <person name="Engstrom E.M."/>
            <person name="Estelle M."/>
            <person name="Feng L."/>
            <person name="Finet C."/>
            <person name="Floyd S.K."/>
            <person name="Frommer W.B."/>
            <person name="Fujita T."/>
            <person name="Gramzow L."/>
            <person name="Gutensohn M."/>
            <person name="Harholt J."/>
            <person name="Hattori M."/>
            <person name="Heyl A."/>
            <person name="Hirai T."/>
            <person name="Hiwatashi Y."/>
            <person name="Ishikawa M."/>
            <person name="Iwata M."/>
            <person name="Karol K.G."/>
            <person name="Koehler B."/>
            <person name="Kolukisaoglu U."/>
            <person name="Kubo M."/>
            <person name="Kurata T."/>
            <person name="Lalonde S."/>
            <person name="Li K."/>
            <person name="Li Y."/>
            <person name="Litt A."/>
            <person name="Lyons E."/>
            <person name="Manning G."/>
            <person name="Maruyama T."/>
            <person name="Michael T.P."/>
            <person name="Mikami K."/>
            <person name="Miyazaki S."/>
            <person name="Morinaga S."/>
            <person name="Murata T."/>
            <person name="Mueller-Roeber B."/>
            <person name="Nelson D.R."/>
            <person name="Obara M."/>
            <person name="Oguri Y."/>
            <person name="Olmstead R.G."/>
            <person name="Onodera N."/>
            <person name="Petersen B.L."/>
            <person name="Pils B."/>
            <person name="Prigge M."/>
            <person name="Rensing S.A."/>
            <person name="Riano-Pachon D.M."/>
            <person name="Roberts A.W."/>
            <person name="Sato Y."/>
            <person name="Scheller H.V."/>
            <person name="Schulz B."/>
            <person name="Schulz C."/>
            <person name="Shakirov E.V."/>
            <person name="Shibagaki N."/>
            <person name="Shinohara N."/>
            <person name="Shippen D.E."/>
            <person name="Soerensen I."/>
            <person name="Sotooka R."/>
            <person name="Sugimoto N."/>
            <person name="Sugita M."/>
            <person name="Sumikawa N."/>
            <person name="Tanurdzic M."/>
            <person name="Theissen G."/>
            <person name="Ulvskov P."/>
            <person name="Wakazuki S."/>
            <person name="Weng J.K."/>
            <person name="Willats W.W."/>
            <person name="Wipf D."/>
            <person name="Wolf P.G."/>
            <person name="Yang L."/>
            <person name="Zimmer A.D."/>
            <person name="Zhu Q."/>
            <person name="Mitros T."/>
            <person name="Hellsten U."/>
            <person name="Loque D."/>
            <person name="Otillar R."/>
            <person name="Salamov A."/>
            <person name="Schmutz J."/>
            <person name="Shapiro H."/>
            <person name="Lindquist E."/>
            <person name="Lucas S."/>
            <person name="Rokhsar D."/>
            <person name="Grigoriev I.V."/>
        </authorList>
    </citation>
    <scope>NUCLEOTIDE SEQUENCE [LARGE SCALE GENOMIC DNA]</scope>
</reference>
<dbReference type="HOGENOM" id="CLU_031926_0_0_1"/>
<organism evidence="3">
    <name type="scientific">Selaginella moellendorffii</name>
    <name type="common">Spikemoss</name>
    <dbReference type="NCBI Taxonomy" id="88036"/>
    <lineage>
        <taxon>Eukaryota</taxon>
        <taxon>Viridiplantae</taxon>
        <taxon>Streptophyta</taxon>
        <taxon>Embryophyta</taxon>
        <taxon>Tracheophyta</taxon>
        <taxon>Lycopodiopsida</taxon>
        <taxon>Selaginellales</taxon>
        <taxon>Selaginellaceae</taxon>
        <taxon>Selaginella</taxon>
    </lineage>
</organism>
<dbReference type="eggNOG" id="ENOG502QZR2">
    <property type="taxonomic scope" value="Eukaryota"/>
</dbReference>
<dbReference type="PANTHER" id="PTHR36335">
    <property type="entry name" value="CHAPERONE DNAJ-DOMAIN SUPERFAMILY PROTEIN"/>
    <property type="match status" value="1"/>
</dbReference>
<feature type="region of interest" description="Disordered" evidence="1">
    <location>
        <begin position="332"/>
        <end position="352"/>
    </location>
</feature>
<dbReference type="EMBL" id="GL377609">
    <property type="protein sequence ID" value="EFJ18682.1"/>
    <property type="molecule type" value="Genomic_DNA"/>
</dbReference>